<keyword evidence="1" id="KW-0145">Chemotaxis</keyword>
<sequence>MGILDSMRKLIDIGHDASENIARSFSELTGEMTDVQFLGVRFMPLEFLTEQFDDRTYKVVRIDFNGVLSGKSLMLLPEEDAVKLEKLLLIDIIWDSLVDKSDLPDYKEMEVSVMGEVANIIIAAFLNVFANALNSEINITTPEFIKDSGFSVVESVVVEMAEKLDIALIFDNKINILGRYPINCNILILIDPETIEQLDNL</sequence>
<name>A0A833DSB6_9EURY</name>
<comment type="caution">
    <text evidence="4">The sequence shown here is derived from an EMBL/GenBank/DDBJ whole genome shotgun (WGS) entry which is preliminary data.</text>
</comment>
<dbReference type="AlphaFoldDB" id="A0A833DSB6"/>
<evidence type="ECO:0000256" key="1">
    <source>
        <dbReference type="ARBA" id="ARBA00022500"/>
    </source>
</evidence>
<protein>
    <submittedName>
        <fullName evidence="4">Chemotaxis protein CheC</fullName>
    </submittedName>
</protein>
<evidence type="ECO:0000259" key="3">
    <source>
        <dbReference type="Pfam" id="PF04509"/>
    </source>
</evidence>
<dbReference type="PANTHER" id="PTHR43693:SF1">
    <property type="entry name" value="PROTEIN PHOSPHATASE CHEZ"/>
    <property type="match status" value="1"/>
</dbReference>
<dbReference type="EMBL" id="DQSV01000091">
    <property type="protein sequence ID" value="HIP17562.1"/>
    <property type="molecule type" value="Genomic_DNA"/>
</dbReference>
<feature type="domain" description="CheC-like protein" evidence="3">
    <location>
        <begin position="109"/>
        <end position="145"/>
    </location>
</feature>
<dbReference type="CDD" id="cd17911">
    <property type="entry name" value="CheC_ClassIII"/>
    <property type="match status" value="1"/>
</dbReference>
<evidence type="ECO:0000256" key="2">
    <source>
        <dbReference type="ARBA" id="ARBA00022801"/>
    </source>
</evidence>
<dbReference type="Pfam" id="PF04509">
    <property type="entry name" value="CheC"/>
    <property type="match status" value="1"/>
</dbReference>
<dbReference type="Gene3D" id="3.40.1550.10">
    <property type="entry name" value="CheC-like"/>
    <property type="match status" value="1"/>
</dbReference>
<gene>
    <name evidence="4" type="ORF">EYG76_04640</name>
</gene>
<dbReference type="GO" id="GO:0006935">
    <property type="term" value="P:chemotaxis"/>
    <property type="evidence" value="ECO:0007669"/>
    <property type="project" value="UniProtKB-KW"/>
</dbReference>
<reference evidence="4" key="1">
    <citation type="journal article" date="2020" name="ISME J.">
        <title>Gammaproteobacteria mediating utilization of methyl-, sulfur- and petroleum organic compounds in deep ocean hydrothermal plumes.</title>
        <authorList>
            <person name="Zhou Z."/>
            <person name="Liu Y."/>
            <person name="Pan J."/>
            <person name="Cron B.R."/>
            <person name="Toner B.M."/>
            <person name="Anantharaman K."/>
            <person name="Breier J.A."/>
            <person name="Dick G.J."/>
            <person name="Li M."/>
        </authorList>
    </citation>
    <scope>NUCLEOTIDE SEQUENCE</scope>
    <source>
        <strain evidence="4">SZUA-1385</strain>
    </source>
</reference>
<proteinExistence type="predicted"/>
<evidence type="ECO:0000313" key="4">
    <source>
        <dbReference type="EMBL" id="HIP17562.1"/>
    </source>
</evidence>
<dbReference type="InterPro" id="IPR007597">
    <property type="entry name" value="CheC"/>
</dbReference>
<dbReference type="InterPro" id="IPR050992">
    <property type="entry name" value="CheZ_family_phosphatases"/>
</dbReference>
<evidence type="ECO:0000313" key="5">
    <source>
        <dbReference type="Proteomes" id="UP000605144"/>
    </source>
</evidence>
<dbReference type="GO" id="GO:0016787">
    <property type="term" value="F:hydrolase activity"/>
    <property type="evidence" value="ECO:0007669"/>
    <property type="project" value="UniProtKB-KW"/>
</dbReference>
<dbReference type="SUPFAM" id="SSF103039">
    <property type="entry name" value="CheC-like"/>
    <property type="match status" value="1"/>
</dbReference>
<keyword evidence="2" id="KW-0378">Hydrolase</keyword>
<accession>A0A833DSB6</accession>
<dbReference type="InterPro" id="IPR028976">
    <property type="entry name" value="CheC-like_sf"/>
</dbReference>
<organism evidence="4 5">
    <name type="scientific">Methanothermococcus okinawensis</name>
    <dbReference type="NCBI Taxonomy" id="155863"/>
    <lineage>
        <taxon>Archaea</taxon>
        <taxon>Methanobacteriati</taxon>
        <taxon>Methanobacteriota</taxon>
        <taxon>Methanomada group</taxon>
        <taxon>Methanococci</taxon>
        <taxon>Methanococcales</taxon>
        <taxon>Methanococcaceae</taxon>
        <taxon>Methanothermococcus</taxon>
    </lineage>
</organism>
<dbReference type="Proteomes" id="UP000605144">
    <property type="component" value="Unassembled WGS sequence"/>
</dbReference>
<dbReference type="PANTHER" id="PTHR43693">
    <property type="entry name" value="PROTEIN PHOSPHATASE CHEZ"/>
    <property type="match status" value="1"/>
</dbReference>